<evidence type="ECO:0000256" key="1">
    <source>
        <dbReference type="SAM" id="MobiDB-lite"/>
    </source>
</evidence>
<dbReference type="OrthoDB" id="2103474at2759"/>
<dbReference type="PANTHER" id="PTHR35519">
    <property type="entry name" value="MEMBRANE PROTEINS"/>
    <property type="match status" value="1"/>
</dbReference>
<proteinExistence type="predicted"/>
<dbReference type="PANTHER" id="PTHR35519:SF2">
    <property type="entry name" value="PH DOMAIN PROTEIN"/>
    <property type="match status" value="1"/>
</dbReference>
<dbReference type="Pfam" id="PF13430">
    <property type="entry name" value="DUF4112"/>
    <property type="match status" value="1"/>
</dbReference>
<feature type="transmembrane region" description="Helical" evidence="2">
    <location>
        <begin position="77"/>
        <end position="100"/>
    </location>
</feature>
<accession>A0A6A6JQ53</accession>
<gene>
    <name evidence="3" type="ORF">EI97DRAFT_431511</name>
</gene>
<sequence>MANFVAKIAAKKMLAGELSKYKSKAPGGEYDPYYDTIPHPRKPNKTKKVKKQIPAYIPPRDAEVLARARKRAYRLDYCLFNLFGVRFGWSSVIGLVPVAGDALDFGLAVRHVYKMSECTGGLTLKMLSLMMLNVLVDFLFGLIPFVGDLADANFKCNAKNVRILEEHLDKLYKPKELVDKDKEYFKSIKKKPRPATVYEDFSDEEDERRNDTSFESSGNVQQPEQAFSGRRERLRDEEMGLSRNKDTR</sequence>
<organism evidence="3 4">
    <name type="scientific">Westerdykella ornata</name>
    <dbReference type="NCBI Taxonomy" id="318751"/>
    <lineage>
        <taxon>Eukaryota</taxon>
        <taxon>Fungi</taxon>
        <taxon>Dikarya</taxon>
        <taxon>Ascomycota</taxon>
        <taxon>Pezizomycotina</taxon>
        <taxon>Dothideomycetes</taxon>
        <taxon>Pleosporomycetidae</taxon>
        <taxon>Pleosporales</taxon>
        <taxon>Sporormiaceae</taxon>
        <taxon>Westerdykella</taxon>
    </lineage>
</organism>
<dbReference type="InterPro" id="IPR025187">
    <property type="entry name" value="DUF4112"/>
</dbReference>
<name>A0A6A6JQ53_WESOR</name>
<keyword evidence="2" id="KW-1133">Transmembrane helix</keyword>
<keyword evidence="2" id="KW-0472">Membrane</keyword>
<dbReference type="EMBL" id="ML986488">
    <property type="protein sequence ID" value="KAF2278253.1"/>
    <property type="molecule type" value="Genomic_DNA"/>
</dbReference>
<evidence type="ECO:0000313" key="4">
    <source>
        <dbReference type="Proteomes" id="UP000800097"/>
    </source>
</evidence>
<evidence type="ECO:0008006" key="5">
    <source>
        <dbReference type="Google" id="ProtNLM"/>
    </source>
</evidence>
<reference evidence="3" key="1">
    <citation type="journal article" date="2020" name="Stud. Mycol.">
        <title>101 Dothideomycetes genomes: a test case for predicting lifestyles and emergence of pathogens.</title>
        <authorList>
            <person name="Haridas S."/>
            <person name="Albert R."/>
            <person name="Binder M."/>
            <person name="Bloem J."/>
            <person name="Labutti K."/>
            <person name="Salamov A."/>
            <person name="Andreopoulos B."/>
            <person name="Baker S."/>
            <person name="Barry K."/>
            <person name="Bills G."/>
            <person name="Bluhm B."/>
            <person name="Cannon C."/>
            <person name="Castanera R."/>
            <person name="Culley D."/>
            <person name="Daum C."/>
            <person name="Ezra D."/>
            <person name="Gonzalez J."/>
            <person name="Henrissat B."/>
            <person name="Kuo A."/>
            <person name="Liang C."/>
            <person name="Lipzen A."/>
            <person name="Lutzoni F."/>
            <person name="Magnuson J."/>
            <person name="Mondo S."/>
            <person name="Nolan M."/>
            <person name="Ohm R."/>
            <person name="Pangilinan J."/>
            <person name="Park H.-J."/>
            <person name="Ramirez L."/>
            <person name="Alfaro M."/>
            <person name="Sun H."/>
            <person name="Tritt A."/>
            <person name="Yoshinaga Y."/>
            <person name="Zwiers L.-H."/>
            <person name="Turgeon B."/>
            <person name="Goodwin S."/>
            <person name="Spatafora J."/>
            <person name="Crous P."/>
            <person name="Grigoriev I."/>
        </authorList>
    </citation>
    <scope>NUCLEOTIDE SEQUENCE</scope>
    <source>
        <strain evidence="3">CBS 379.55</strain>
    </source>
</reference>
<dbReference type="RefSeq" id="XP_033655792.1">
    <property type="nucleotide sequence ID" value="XM_033797958.1"/>
</dbReference>
<protein>
    <recommendedName>
        <fullName evidence="5">PH domain-containing protein</fullName>
    </recommendedName>
</protein>
<evidence type="ECO:0000313" key="3">
    <source>
        <dbReference type="EMBL" id="KAF2278253.1"/>
    </source>
</evidence>
<keyword evidence="2" id="KW-0812">Transmembrane</keyword>
<evidence type="ECO:0000256" key="2">
    <source>
        <dbReference type="SAM" id="Phobius"/>
    </source>
</evidence>
<dbReference type="Proteomes" id="UP000800097">
    <property type="component" value="Unassembled WGS sequence"/>
</dbReference>
<feature type="compositionally biased region" description="Polar residues" evidence="1">
    <location>
        <begin position="213"/>
        <end position="225"/>
    </location>
</feature>
<feature type="transmembrane region" description="Helical" evidence="2">
    <location>
        <begin position="120"/>
        <end position="145"/>
    </location>
</feature>
<feature type="compositionally biased region" description="Basic and acidic residues" evidence="1">
    <location>
        <begin position="229"/>
        <end position="248"/>
    </location>
</feature>
<dbReference type="AlphaFoldDB" id="A0A6A6JQ53"/>
<feature type="region of interest" description="Disordered" evidence="1">
    <location>
        <begin position="190"/>
        <end position="248"/>
    </location>
</feature>
<dbReference type="GeneID" id="54551133"/>
<keyword evidence="4" id="KW-1185">Reference proteome</keyword>